<dbReference type="Proteomes" id="UP001156601">
    <property type="component" value="Unassembled WGS sequence"/>
</dbReference>
<dbReference type="InterPro" id="IPR046947">
    <property type="entry name" value="LytR-like"/>
</dbReference>
<proteinExistence type="predicted"/>
<keyword evidence="2" id="KW-0812">Transmembrane</keyword>
<reference evidence="4" key="2">
    <citation type="submission" date="2023-01" db="EMBL/GenBank/DDBJ databases">
        <title>Draft genome sequence of Agaribacter marinus strain NBRC 110023.</title>
        <authorList>
            <person name="Sun Q."/>
            <person name="Mori K."/>
        </authorList>
    </citation>
    <scope>NUCLEOTIDE SEQUENCE</scope>
    <source>
        <strain evidence="4">NBRC 110023</strain>
    </source>
</reference>
<evidence type="ECO:0000259" key="3">
    <source>
        <dbReference type="PROSITE" id="PS50930"/>
    </source>
</evidence>
<dbReference type="GO" id="GO:0003677">
    <property type="term" value="F:DNA binding"/>
    <property type="evidence" value="ECO:0007669"/>
    <property type="project" value="InterPro"/>
</dbReference>
<keyword evidence="2" id="KW-1133">Transmembrane helix</keyword>
<name>A0AA37T3R8_9ALTE</name>
<feature type="transmembrane region" description="Helical" evidence="2">
    <location>
        <begin position="26"/>
        <end position="47"/>
    </location>
</feature>
<protein>
    <recommendedName>
        <fullName evidence="3">HTH LytTR-type domain-containing protein</fullName>
    </recommendedName>
</protein>
<dbReference type="PANTHER" id="PTHR37299:SF1">
    <property type="entry name" value="STAGE 0 SPORULATION PROTEIN A HOMOLOG"/>
    <property type="match status" value="1"/>
</dbReference>
<reference evidence="4" key="1">
    <citation type="journal article" date="2014" name="Int. J. Syst. Evol. Microbiol.">
        <title>Complete genome sequence of Corynebacterium casei LMG S-19264T (=DSM 44701T), isolated from a smear-ripened cheese.</title>
        <authorList>
            <consortium name="US DOE Joint Genome Institute (JGI-PGF)"/>
            <person name="Walter F."/>
            <person name="Albersmeier A."/>
            <person name="Kalinowski J."/>
            <person name="Ruckert C."/>
        </authorList>
    </citation>
    <scope>NUCLEOTIDE SEQUENCE</scope>
    <source>
        <strain evidence="4">NBRC 110023</strain>
    </source>
</reference>
<dbReference type="Gene3D" id="2.40.50.1020">
    <property type="entry name" value="LytTr DNA-binding domain"/>
    <property type="match status" value="1"/>
</dbReference>
<dbReference type="Pfam" id="PF04397">
    <property type="entry name" value="LytTR"/>
    <property type="match status" value="1"/>
</dbReference>
<dbReference type="SMART" id="SM00850">
    <property type="entry name" value="LytTR"/>
    <property type="match status" value="1"/>
</dbReference>
<organism evidence="4 5">
    <name type="scientific">Agaribacter marinus</name>
    <dbReference type="NCBI Taxonomy" id="1431249"/>
    <lineage>
        <taxon>Bacteria</taxon>
        <taxon>Pseudomonadati</taxon>
        <taxon>Pseudomonadota</taxon>
        <taxon>Gammaproteobacteria</taxon>
        <taxon>Alteromonadales</taxon>
        <taxon>Alteromonadaceae</taxon>
        <taxon>Agaribacter</taxon>
    </lineage>
</organism>
<keyword evidence="5" id="KW-1185">Reference proteome</keyword>
<accession>A0AA37T3R8</accession>
<feature type="transmembrane region" description="Helical" evidence="2">
    <location>
        <begin position="152"/>
        <end position="169"/>
    </location>
</feature>
<dbReference type="InterPro" id="IPR007492">
    <property type="entry name" value="LytTR_DNA-bd_dom"/>
</dbReference>
<feature type="transmembrane region" description="Helical" evidence="2">
    <location>
        <begin position="100"/>
        <end position="121"/>
    </location>
</feature>
<feature type="domain" description="HTH LytTR-type" evidence="3">
    <location>
        <begin position="204"/>
        <end position="307"/>
    </location>
</feature>
<dbReference type="GO" id="GO:0000156">
    <property type="term" value="F:phosphorelay response regulator activity"/>
    <property type="evidence" value="ECO:0007669"/>
    <property type="project" value="InterPro"/>
</dbReference>
<evidence type="ECO:0000313" key="5">
    <source>
        <dbReference type="Proteomes" id="UP001156601"/>
    </source>
</evidence>
<dbReference type="PANTHER" id="PTHR37299">
    <property type="entry name" value="TRANSCRIPTIONAL REGULATOR-RELATED"/>
    <property type="match status" value="1"/>
</dbReference>
<evidence type="ECO:0000256" key="1">
    <source>
        <dbReference type="ARBA" id="ARBA00023012"/>
    </source>
</evidence>
<feature type="transmembrane region" description="Helical" evidence="2">
    <location>
        <begin position="67"/>
        <end position="88"/>
    </location>
</feature>
<dbReference type="PIRSF" id="PIRSF031767">
    <property type="entry name" value="MHYE_LytTR"/>
    <property type="match status" value="1"/>
</dbReference>
<evidence type="ECO:0000256" key="2">
    <source>
        <dbReference type="SAM" id="Phobius"/>
    </source>
</evidence>
<dbReference type="EMBL" id="BSOT01000011">
    <property type="protein sequence ID" value="GLR72624.1"/>
    <property type="molecule type" value="Genomic_DNA"/>
</dbReference>
<sequence length="307" mass="36005">MSDKRWNTGMNKTHQTLFERFDKRPLFYLWLILAIYLFVNSSMNAFSDWTEASRNGEVPPFQLWEPFSWEYTSAISNLLLLPLLYWWFRTSHTTFQSIRRWISLQLLASLLYSMAHVGLMVSLRKLIYMLTEGQYDFGDLLSEFIYEYRKDLMGFIWFMGIYYAFTFIYQRLKGEASFVQESENAPTAMKVSDNSTQMKSPEHLLVKKLDKEFIIKVSDIEWLESAGNYVNLHSGGRIYPLRATLSGLMKRLSEQHFSQVHRSYGVNVNCVDSLSSLPSGDGEIQLKSGKVISLSRRYREMLKDKLR</sequence>
<keyword evidence="1" id="KW-0902">Two-component regulatory system</keyword>
<keyword evidence="2" id="KW-0472">Membrane</keyword>
<dbReference type="PROSITE" id="PS50930">
    <property type="entry name" value="HTH_LYTTR"/>
    <property type="match status" value="1"/>
</dbReference>
<comment type="caution">
    <text evidence="4">The sequence shown here is derived from an EMBL/GenBank/DDBJ whole genome shotgun (WGS) entry which is preliminary data.</text>
</comment>
<evidence type="ECO:0000313" key="4">
    <source>
        <dbReference type="EMBL" id="GLR72624.1"/>
    </source>
</evidence>
<dbReference type="AlphaFoldDB" id="A0AA37T3R8"/>
<dbReference type="InterPro" id="IPR012379">
    <property type="entry name" value="LytTR_MHYE"/>
</dbReference>
<gene>
    <name evidence="4" type="primary">rpfD</name>
    <name evidence="4" type="ORF">GCM10007852_35320</name>
</gene>